<dbReference type="GO" id="GO:0005829">
    <property type="term" value="C:cytosol"/>
    <property type="evidence" value="ECO:0007669"/>
    <property type="project" value="TreeGrafter"/>
</dbReference>
<gene>
    <name evidence="3" type="primary">mtnN</name>
    <name evidence="3" type="ORF">ETAA8_60560</name>
</gene>
<dbReference type="GO" id="GO:0008782">
    <property type="term" value="F:adenosylhomocysteine nucleosidase activity"/>
    <property type="evidence" value="ECO:0007669"/>
    <property type="project" value="UniProtKB-EC"/>
</dbReference>
<protein>
    <submittedName>
        <fullName evidence="3">5'-methylthioadenosine/S-adenosylhomocysteine nucleosidase</fullName>
        <ecNumber evidence="3">3.2.2.9</ecNumber>
    </submittedName>
</protein>
<dbReference type="Gene3D" id="3.40.50.1580">
    <property type="entry name" value="Nucleoside phosphorylase domain"/>
    <property type="match status" value="1"/>
</dbReference>
<feature type="domain" description="Nucleoside phosphorylase" evidence="2">
    <location>
        <begin position="164"/>
        <end position="248"/>
    </location>
</feature>
<dbReference type="RefSeq" id="WP_145097175.1">
    <property type="nucleotide sequence ID" value="NZ_CP036274.1"/>
</dbReference>
<dbReference type="EC" id="3.2.2.9" evidence="3"/>
<evidence type="ECO:0000259" key="2">
    <source>
        <dbReference type="Pfam" id="PF01048"/>
    </source>
</evidence>
<dbReference type="InterPro" id="IPR000845">
    <property type="entry name" value="Nucleoside_phosphorylase_d"/>
</dbReference>
<dbReference type="GO" id="GO:0008930">
    <property type="term" value="F:methylthioadenosine nucleosidase activity"/>
    <property type="evidence" value="ECO:0007669"/>
    <property type="project" value="TreeGrafter"/>
</dbReference>
<feature type="domain" description="Nucleoside phosphorylase" evidence="2">
    <location>
        <begin position="54"/>
        <end position="152"/>
    </location>
</feature>
<evidence type="ECO:0000256" key="1">
    <source>
        <dbReference type="SAM" id="MobiDB-lite"/>
    </source>
</evidence>
<dbReference type="GO" id="GO:0019284">
    <property type="term" value="P:L-methionine salvage from S-adenosylmethionine"/>
    <property type="evidence" value="ECO:0007669"/>
    <property type="project" value="TreeGrafter"/>
</dbReference>
<dbReference type="OrthoDB" id="261107at2"/>
<proteinExistence type="predicted"/>
<dbReference type="PANTHER" id="PTHR46832">
    <property type="entry name" value="5'-METHYLTHIOADENOSINE/S-ADENOSYLHOMOCYSTEINE NUCLEOSIDASE"/>
    <property type="match status" value="1"/>
</dbReference>
<keyword evidence="4" id="KW-1185">Reference proteome</keyword>
<evidence type="ECO:0000313" key="4">
    <source>
        <dbReference type="Proteomes" id="UP000315017"/>
    </source>
</evidence>
<feature type="compositionally biased region" description="Polar residues" evidence="1">
    <location>
        <begin position="23"/>
        <end position="37"/>
    </location>
</feature>
<keyword evidence="3" id="KW-0326">Glycosidase</keyword>
<dbReference type="GO" id="GO:0009116">
    <property type="term" value="P:nucleoside metabolic process"/>
    <property type="evidence" value="ECO:0007669"/>
    <property type="project" value="InterPro"/>
</dbReference>
<dbReference type="Pfam" id="PF01048">
    <property type="entry name" value="PNP_UDP_1"/>
    <property type="match status" value="2"/>
</dbReference>
<dbReference type="PANTHER" id="PTHR46832:SF1">
    <property type="entry name" value="5'-METHYLTHIOADENOSINE_S-ADENOSYLHOMOCYSTEINE NUCLEOSIDASE"/>
    <property type="match status" value="1"/>
</dbReference>
<dbReference type="AlphaFoldDB" id="A0A517YKZ4"/>
<dbReference type="CDD" id="cd17877">
    <property type="entry name" value="NP_MTAN-like"/>
    <property type="match status" value="1"/>
</dbReference>
<organism evidence="3 4">
    <name type="scientific">Anatilimnocola aggregata</name>
    <dbReference type="NCBI Taxonomy" id="2528021"/>
    <lineage>
        <taxon>Bacteria</taxon>
        <taxon>Pseudomonadati</taxon>
        <taxon>Planctomycetota</taxon>
        <taxon>Planctomycetia</taxon>
        <taxon>Pirellulales</taxon>
        <taxon>Pirellulaceae</taxon>
        <taxon>Anatilimnocola</taxon>
    </lineage>
</organism>
<feature type="region of interest" description="Disordered" evidence="1">
    <location>
        <begin position="22"/>
        <end position="44"/>
    </location>
</feature>
<keyword evidence="3" id="KW-0378">Hydrolase</keyword>
<evidence type="ECO:0000313" key="3">
    <source>
        <dbReference type="EMBL" id="QDU30907.1"/>
    </source>
</evidence>
<dbReference type="SUPFAM" id="SSF53167">
    <property type="entry name" value="Purine and uridine phosphorylases"/>
    <property type="match status" value="1"/>
</dbReference>
<dbReference type="KEGG" id="aagg:ETAA8_60560"/>
<reference evidence="3 4" key="1">
    <citation type="submission" date="2019-02" db="EMBL/GenBank/DDBJ databases">
        <title>Deep-cultivation of Planctomycetes and their phenomic and genomic characterization uncovers novel biology.</title>
        <authorList>
            <person name="Wiegand S."/>
            <person name="Jogler M."/>
            <person name="Boedeker C."/>
            <person name="Pinto D."/>
            <person name="Vollmers J."/>
            <person name="Rivas-Marin E."/>
            <person name="Kohn T."/>
            <person name="Peeters S.H."/>
            <person name="Heuer A."/>
            <person name="Rast P."/>
            <person name="Oberbeckmann S."/>
            <person name="Bunk B."/>
            <person name="Jeske O."/>
            <person name="Meyerdierks A."/>
            <person name="Storesund J.E."/>
            <person name="Kallscheuer N."/>
            <person name="Luecker S."/>
            <person name="Lage O.M."/>
            <person name="Pohl T."/>
            <person name="Merkel B.J."/>
            <person name="Hornburger P."/>
            <person name="Mueller R.-W."/>
            <person name="Bruemmer F."/>
            <person name="Labrenz M."/>
            <person name="Spormann A.M."/>
            <person name="Op den Camp H."/>
            <person name="Overmann J."/>
            <person name="Amann R."/>
            <person name="Jetten M.S.M."/>
            <person name="Mascher T."/>
            <person name="Medema M.H."/>
            <person name="Devos D.P."/>
            <person name="Kaster A.-K."/>
            <person name="Ovreas L."/>
            <person name="Rohde M."/>
            <person name="Galperin M.Y."/>
            <person name="Jogler C."/>
        </authorList>
    </citation>
    <scope>NUCLEOTIDE SEQUENCE [LARGE SCALE GENOMIC DNA]</scope>
    <source>
        <strain evidence="3 4">ETA_A8</strain>
    </source>
</reference>
<sequence length="289" mass="30921">MLLRWLVNNYLRDAAEQAVRQHFSGTSSGQAGQTVPTSGGAEGEVAGEDLPCDVALIFALGMEAGPLVDQLKDVASTKRPKHVEHAGSLAGKLAVIAEGGVGQEAAALTTREMIRAYEPRWIVSAGFAGALNDQLHRGHMLMANSVVNLAGEEMQIELKMQPTPKLHVGRLLTVDGLLKTTAEKLTAGAEHSAIACDMETFAVAKECSLAGVRFLSVRIVSDGLSDELPFEVEQLMNEKNLAKQAGIAIQALMKRPAAALDLWKLRDEANKAAERLAKFLLQVLPQLPA</sequence>
<name>A0A517YKZ4_9BACT</name>
<dbReference type="InterPro" id="IPR035994">
    <property type="entry name" value="Nucleoside_phosphorylase_sf"/>
</dbReference>
<dbReference type="EMBL" id="CP036274">
    <property type="protein sequence ID" value="QDU30907.1"/>
    <property type="molecule type" value="Genomic_DNA"/>
</dbReference>
<dbReference type="Proteomes" id="UP000315017">
    <property type="component" value="Chromosome"/>
</dbReference>
<accession>A0A517YKZ4</accession>